<dbReference type="Proteomes" id="UP000199297">
    <property type="component" value="Unassembled WGS sequence"/>
</dbReference>
<organism evidence="8 9">
    <name type="scientific">Colwellia chukchiensis</name>
    <dbReference type="NCBI Taxonomy" id="641665"/>
    <lineage>
        <taxon>Bacteria</taxon>
        <taxon>Pseudomonadati</taxon>
        <taxon>Pseudomonadota</taxon>
        <taxon>Gammaproteobacteria</taxon>
        <taxon>Alteromonadales</taxon>
        <taxon>Colwelliaceae</taxon>
        <taxon>Colwellia</taxon>
    </lineage>
</organism>
<accession>A0A1H7PCC7</accession>
<keyword evidence="5" id="KW-0564">Palmitate</keyword>
<sequence length="49" mass="5184">MNAKRYYAQLKSLFILILLSATLGACATVEGAGKDLEKAGQAIQDAVNN</sequence>
<evidence type="ECO:0000256" key="5">
    <source>
        <dbReference type="ARBA" id="ARBA00023139"/>
    </source>
</evidence>
<evidence type="ECO:0000256" key="2">
    <source>
        <dbReference type="ARBA" id="ARBA00022475"/>
    </source>
</evidence>
<feature type="signal peptide" evidence="7">
    <location>
        <begin position="1"/>
        <end position="27"/>
    </location>
</feature>
<keyword evidence="2" id="KW-1003">Cell membrane</keyword>
<gene>
    <name evidence="8" type="ORF">SAMN05216262_10962</name>
</gene>
<dbReference type="AlphaFoldDB" id="A0A1H7PCC7"/>
<dbReference type="PROSITE" id="PS51257">
    <property type="entry name" value="PROKAR_LIPOPROTEIN"/>
    <property type="match status" value="1"/>
</dbReference>
<evidence type="ECO:0000256" key="6">
    <source>
        <dbReference type="ARBA" id="ARBA00023288"/>
    </source>
</evidence>
<dbReference type="InterPro" id="IPR012556">
    <property type="entry name" value="Entericidin"/>
</dbReference>
<evidence type="ECO:0000313" key="9">
    <source>
        <dbReference type="Proteomes" id="UP000199297"/>
    </source>
</evidence>
<protein>
    <submittedName>
        <fullName evidence="8">Predicted small secreted protein</fullName>
    </submittedName>
</protein>
<name>A0A1H7PCC7_9GAMM</name>
<dbReference type="Pfam" id="PF08085">
    <property type="entry name" value="Entericidin"/>
    <property type="match status" value="1"/>
</dbReference>
<evidence type="ECO:0000256" key="7">
    <source>
        <dbReference type="SAM" id="SignalP"/>
    </source>
</evidence>
<reference evidence="9" key="1">
    <citation type="submission" date="2016-10" db="EMBL/GenBank/DDBJ databases">
        <authorList>
            <person name="Varghese N."/>
            <person name="Submissions S."/>
        </authorList>
    </citation>
    <scope>NUCLEOTIDE SEQUENCE [LARGE SCALE GENOMIC DNA]</scope>
    <source>
        <strain evidence="9">CGMCC 1.9127</strain>
    </source>
</reference>
<keyword evidence="4" id="KW-0472">Membrane</keyword>
<evidence type="ECO:0000256" key="1">
    <source>
        <dbReference type="ARBA" id="ARBA00010296"/>
    </source>
</evidence>
<dbReference type="STRING" id="641665.GCA_002104455_00761"/>
<comment type="similarity">
    <text evidence="1">Belongs to the EcnA/EcnB lipoprotein family.</text>
</comment>
<dbReference type="EMBL" id="FOBI01000009">
    <property type="protein sequence ID" value="SEL33108.1"/>
    <property type="molecule type" value="Genomic_DNA"/>
</dbReference>
<evidence type="ECO:0000256" key="3">
    <source>
        <dbReference type="ARBA" id="ARBA00022729"/>
    </source>
</evidence>
<keyword evidence="9" id="KW-1185">Reference proteome</keyword>
<dbReference type="GO" id="GO:0016020">
    <property type="term" value="C:membrane"/>
    <property type="evidence" value="ECO:0007669"/>
    <property type="project" value="InterPro"/>
</dbReference>
<evidence type="ECO:0000313" key="8">
    <source>
        <dbReference type="EMBL" id="SEL33108.1"/>
    </source>
</evidence>
<proteinExistence type="inferred from homology"/>
<evidence type="ECO:0000256" key="4">
    <source>
        <dbReference type="ARBA" id="ARBA00023136"/>
    </source>
</evidence>
<keyword evidence="6" id="KW-0449">Lipoprotein</keyword>
<dbReference type="GO" id="GO:0009636">
    <property type="term" value="P:response to toxic substance"/>
    <property type="evidence" value="ECO:0007669"/>
    <property type="project" value="InterPro"/>
</dbReference>
<keyword evidence="3 7" id="KW-0732">Signal</keyword>
<dbReference type="OrthoDB" id="9181810at2"/>
<dbReference type="RefSeq" id="WP_085285160.1">
    <property type="nucleotide sequence ID" value="NZ_FOBI01000009.1"/>
</dbReference>
<feature type="chain" id="PRO_5011794654" evidence="7">
    <location>
        <begin position="28"/>
        <end position="49"/>
    </location>
</feature>